<protein>
    <recommendedName>
        <fullName evidence="2">DUF4440 domain-containing protein</fullName>
    </recommendedName>
</protein>
<sequence>MKKLITICALFMTLAVAAQTAQEKQVLNNIAALNKAVFTDLDKRDSATLDRLLSEKVTYGHSSGLIENKQQMIRHAVSSPTTYGDFRMENATVFFEGNTAVSRHELKAKTFENGKEGVLHLGVLQTWMKIGKLWRLVARQAVKLP</sequence>
<dbReference type="Proteomes" id="UP000198711">
    <property type="component" value="Unassembled WGS sequence"/>
</dbReference>
<dbReference type="Pfam" id="PF14534">
    <property type="entry name" value="DUF4440"/>
    <property type="match status" value="1"/>
</dbReference>
<comment type="caution">
    <text evidence="3">The sequence shown here is derived from an EMBL/GenBank/DDBJ whole genome shotgun (WGS) entry which is preliminary data.</text>
</comment>
<evidence type="ECO:0000259" key="2">
    <source>
        <dbReference type="Pfam" id="PF14534"/>
    </source>
</evidence>
<organism evidence="3 4">
    <name type="scientific">Hydrobacter penzbergensis</name>
    <dbReference type="NCBI Taxonomy" id="1235997"/>
    <lineage>
        <taxon>Bacteria</taxon>
        <taxon>Pseudomonadati</taxon>
        <taxon>Bacteroidota</taxon>
        <taxon>Chitinophagia</taxon>
        <taxon>Chitinophagales</taxon>
        <taxon>Chitinophagaceae</taxon>
        <taxon>Hydrobacter</taxon>
    </lineage>
</organism>
<keyword evidence="1" id="KW-0732">Signal</keyword>
<dbReference type="AlphaFoldDB" id="A0A8X8LBU9"/>
<dbReference type="EMBL" id="FNNO01000009">
    <property type="protein sequence ID" value="SDX13264.1"/>
    <property type="molecule type" value="Genomic_DNA"/>
</dbReference>
<keyword evidence="4" id="KW-1185">Reference proteome</keyword>
<evidence type="ECO:0000256" key="1">
    <source>
        <dbReference type="SAM" id="SignalP"/>
    </source>
</evidence>
<dbReference type="SUPFAM" id="SSF54427">
    <property type="entry name" value="NTF2-like"/>
    <property type="match status" value="1"/>
</dbReference>
<dbReference type="RefSeq" id="WP_092724116.1">
    <property type="nucleotide sequence ID" value="NZ_FNNO01000009.1"/>
</dbReference>
<feature type="chain" id="PRO_5036479118" description="DUF4440 domain-containing protein" evidence="1">
    <location>
        <begin position="19"/>
        <end position="145"/>
    </location>
</feature>
<proteinExistence type="predicted"/>
<feature type="domain" description="DUF4440" evidence="2">
    <location>
        <begin position="30"/>
        <end position="136"/>
    </location>
</feature>
<feature type="signal peptide" evidence="1">
    <location>
        <begin position="1"/>
        <end position="18"/>
    </location>
</feature>
<reference evidence="3 4" key="1">
    <citation type="submission" date="2016-10" db="EMBL/GenBank/DDBJ databases">
        <authorList>
            <person name="Varghese N."/>
            <person name="Submissions S."/>
        </authorList>
    </citation>
    <scope>NUCLEOTIDE SEQUENCE [LARGE SCALE GENOMIC DNA]</scope>
    <source>
        <strain evidence="3 4">DSM 25353</strain>
    </source>
</reference>
<name>A0A8X8LBU9_9BACT</name>
<dbReference type="Gene3D" id="3.10.450.50">
    <property type="match status" value="1"/>
</dbReference>
<accession>A0A8X8LBU9</accession>
<dbReference type="InterPro" id="IPR032710">
    <property type="entry name" value="NTF2-like_dom_sf"/>
</dbReference>
<gene>
    <name evidence="3" type="ORF">SAMN05444410_109132</name>
</gene>
<evidence type="ECO:0000313" key="3">
    <source>
        <dbReference type="EMBL" id="SDX13264.1"/>
    </source>
</evidence>
<dbReference type="InterPro" id="IPR027843">
    <property type="entry name" value="DUF4440"/>
</dbReference>
<evidence type="ECO:0000313" key="4">
    <source>
        <dbReference type="Proteomes" id="UP000198711"/>
    </source>
</evidence>